<reference evidence="7 10" key="2">
    <citation type="submission" date="2023-02" db="EMBL/GenBank/DDBJ databases">
        <authorList>
            <person name="Olszewska D."/>
        </authorList>
    </citation>
    <scope>NUCLEOTIDE SEQUENCE [LARGE SCALE GENOMIC DNA]</scope>
    <source>
        <strain evidence="7 10">FDU301</strain>
    </source>
</reference>
<keyword evidence="4" id="KW-0560">Oxidoreductase</keyword>
<dbReference type="GO" id="GO:0000908">
    <property type="term" value="F:taurine dioxygenase activity"/>
    <property type="evidence" value="ECO:0007669"/>
    <property type="project" value="TreeGrafter"/>
</dbReference>
<evidence type="ECO:0000313" key="9">
    <source>
        <dbReference type="Proteomes" id="UP000501076"/>
    </source>
</evidence>
<dbReference type="AlphaFoldDB" id="A0A6M6DP27"/>
<accession>A0A6M6DP27</accession>
<dbReference type="PANTHER" id="PTHR30468">
    <property type="entry name" value="ALPHA-KETOGLUTARATE-DEPENDENT SULFONATE DIOXYGENASE"/>
    <property type="match status" value="1"/>
</dbReference>
<dbReference type="SUPFAM" id="SSF51197">
    <property type="entry name" value="Clavaminate synthase-like"/>
    <property type="match status" value="1"/>
</dbReference>
<evidence type="ECO:0000256" key="2">
    <source>
        <dbReference type="ARBA" id="ARBA00022723"/>
    </source>
</evidence>
<dbReference type="RefSeq" id="WP_057273586.1">
    <property type="nucleotide sequence ID" value="NZ_CP045272.1"/>
</dbReference>
<evidence type="ECO:0000256" key="4">
    <source>
        <dbReference type="ARBA" id="ARBA00023002"/>
    </source>
</evidence>
<dbReference type="GO" id="GO:0005737">
    <property type="term" value="C:cytoplasm"/>
    <property type="evidence" value="ECO:0007669"/>
    <property type="project" value="TreeGrafter"/>
</dbReference>
<feature type="domain" description="TauD/TfdA-like" evidence="6">
    <location>
        <begin position="43"/>
        <end position="302"/>
    </location>
</feature>
<dbReference type="Gene3D" id="3.60.130.10">
    <property type="entry name" value="Clavaminate synthase-like"/>
    <property type="match status" value="1"/>
</dbReference>
<evidence type="ECO:0000256" key="3">
    <source>
        <dbReference type="ARBA" id="ARBA00022964"/>
    </source>
</evidence>
<reference evidence="8 9" key="1">
    <citation type="submission" date="2019-10" db="EMBL/GenBank/DDBJ databases">
        <title>Complete genome sequences for adaption low water activity.</title>
        <authorList>
            <person name="Zhao L."/>
            <person name="Zhong J."/>
        </authorList>
    </citation>
    <scope>NUCLEOTIDE SEQUENCE [LARGE SCALE GENOMIC DNA]</scope>
    <source>
        <strain evidence="8 9">FDU301</strain>
    </source>
</reference>
<evidence type="ECO:0000259" key="6">
    <source>
        <dbReference type="Pfam" id="PF02668"/>
    </source>
</evidence>
<evidence type="ECO:0000313" key="8">
    <source>
        <dbReference type="EMBL" id="QJX76571.1"/>
    </source>
</evidence>
<comment type="similarity">
    <text evidence="1">Belongs to the TfdA dioxygenase family.</text>
</comment>
<dbReference type="InterPro" id="IPR042098">
    <property type="entry name" value="TauD-like_sf"/>
</dbReference>
<dbReference type="GO" id="GO:0006790">
    <property type="term" value="P:sulfur compound metabolic process"/>
    <property type="evidence" value="ECO:0007669"/>
    <property type="project" value="TreeGrafter"/>
</dbReference>
<sequence>MSNNLSSYPRPLQFLNREVKEGPRLLKRLPDGVEEKPYTFFSIKPLTPIIGAEIEGLDLSKPLAKEVQEELNRAFLEWKVLFFRNQEITSEQHLAFAKLWGDLEVHPFYKPASQEQAKEIVQFSRNQKQGGSENVWHADVTFRESPAKASVLRLIEVPPVGGDTLWADMAAAYDNLPESIKKQIENLKAIHDFTPSFAHLLQPDELKAFQREFPAVEHPIVRTHPETGRKTLFVNSSFTTHVVGLEHSEGEQLLQSLFRQAHVPEYQVRFRWEVNSIAFWDNRATQHYAVSDYYPHIRKAERAAIIGDRPF</sequence>
<gene>
    <name evidence="8" type="ORF">FDZ14_10360</name>
    <name evidence="7" type="ORF">PVE99_18785</name>
</gene>
<evidence type="ECO:0000256" key="5">
    <source>
        <dbReference type="ARBA" id="ARBA00023004"/>
    </source>
</evidence>
<keyword evidence="3 8" id="KW-0223">Dioxygenase</keyword>
<name>A0A6M6DP27_PRIMG</name>
<dbReference type="Pfam" id="PF02668">
    <property type="entry name" value="TauD"/>
    <property type="match status" value="1"/>
</dbReference>
<evidence type="ECO:0000313" key="7">
    <source>
        <dbReference type="EMBL" id="MDD9784412.1"/>
    </source>
</evidence>
<dbReference type="EMBL" id="CP045272">
    <property type="protein sequence ID" value="QJX76571.1"/>
    <property type="molecule type" value="Genomic_DNA"/>
</dbReference>
<evidence type="ECO:0000313" key="10">
    <source>
        <dbReference type="Proteomes" id="UP001213771"/>
    </source>
</evidence>
<organism evidence="8 9">
    <name type="scientific">Priestia megaterium</name>
    <name type="common">Bacillus megaterium</name>
    <dbReference type="NCBI Taxonomy" id="1404"/>
    <lineage>
        <taxon>Bacteria</taxon>
        <taxon>Bacillati</taxon>
        <taxon>Bacillota</taxon>
        <taxon>Bacilli</taxon>
        <taxon>Bacillales</taxon>
        <taxon>Bacillaceae</taxon>
        <taxon>Priestia</taxon>
    </lineage>
</organism>
<evidence type="ECO:0000256" key="1">
    <source>
        <dbReference type="ARBA" id="ARBA00005896"/>
    </source>
</evidence>
<dbReference type="InterPro" id="IPR051323">
    <property type="entry name" value="AtsK-like"/>
</dbReference>
<dbReference type="EMBL" id="JARAOX010000194">
    <property type="protein sequence ID" value="MDD9784412.1"/>
    <property type="molecule type" value="Genomic_DNA"/>
</dbReference>
<dbReference type="GO" id="GO:0046872">
    <property type="term" value="F:metal ion binding"/>
    <property type="evidence" value="ECO:0007669"/>
    <property type="project" value="UniProtKB-KW"/>
</dbReference>
<proteinExistence type="inferred from homology"/>
<protein>
    <submittedName>
        <fullName evidence="7">TauD/TfdA family dioxygenase</fullName>
    </submittedName>
    <submittedName>
        <fullName evidence="8">Taurine dioxygenase</fullName>
    </submittedName>
</protein>
<dbReference type="Proteomes" id="UP001213771">
    <property type="component" value="Unassembled WGS sequence"/>
</dbReference>
<dbReference type="Proteomes" id="UP000501076">
    <property type="component" value="Chromosome"/>
</dbReference>
<dbReference type="InterPro" id="IPR003819">
    <property type="entry name" value="TauD/TfdA-like"/>
</dbReference>
<keyword evidence="2" id="KW-0479">Metal-binding</keyword>
<dbReference type="PANTHER" id="PTHR30468:SF1">
    <property type="entry name" value="ALPHA-KETOGLUTARATE-DEPENDENT SULFONATE DIOXYGENASE"/>
    <property type="match status" value="1"/>
</dbReference>
<keyword evidence="5" id="KW-0408">Iron</keyword>